<evidence type="ECO:0000256" key="4">
    <source>
        <dbReference type="SAM" id="SignalP"/>
    </source>
</evidence>
<keyword evidence="3" id="KW-0456">Lyase</keyword>
<dbReference type="AlphaFoldDB" id="A0A9W7FBZ5"/>
<reference evidence="7" key="1">
    <citation type="journal article" date="2023" name="Commun. Biol.">
        <title>Genome analysis of Parmales, the sister group of diatoms, reveals the evolutionary specialization of diatoms from phago-mixotrophs to photoautotrophs.</title>
        <authorList>
            <person name="Ban H."/>
            <person name="Sato S."/>
            <person name="Yoshikawa S."/>
            <person name="Yamada K."/>
            <person name="Nakamura Y."/>
            <person name="Ichinomiya M."/>
            <person name="Sato N."/>
            <person name="Blanc-Mathieu R."/>
            <person name="Endo H."/>
            <person name="Kuwata A."/>
            <person name="Ogata H."/>
        </authorList>
    </citation>
    <scope>NUCLEOTIDE SEQUENCE [LARGE SCALE GENOMIC DNA]</scope>
    <source>
        <strain evidence="7">NIES 3700</strain>
    </source>
</reference>
<dbReference type="OrthoDB" id="271064at2759"/>
<feature type="signal peptide" evidence="4">
    <location>
        <begin position="1"/>
        <end position="24"/>
    </location>
</feature>
<dbReference type="GO" id="GO:0006567">
    <property type="term" value="P:L-threonine catabolic process"/>
    <property type="evidence" value="ECO:0007669"/>
    <property type="project" value="TreeGrafter"/>
</dbReference>
<dbReference type="Pfam" id="PF00291">
    <property type="entry name" value="PALP"/>
    <property type="match status" value="1"/>
</dbReference>
<dbReference type="GO" id="GO:0006565">
    <property type="term" value="P:L-serine catabolic process"/>
    <property type="evidence" value="ECO:0007669"/>
    <property type="project" value="TreeGrafter"/>
</dbReference>
<evidence type="ECO:0000256" key="1">
    <source>
        <dbReference type="ARBA" id="ARBA00001933"/>
    </source>
</evidence>
<dbReference type="PANTHER" id="PTHR48078">
    <property type="entry name" value="THREONINE DEHYDRATASE, MITOCHONDRIAL-RELATED"/>
    <property type="match status" value="1"/>
</dbReference>
<dbReference type="Gene3D" id="3.40.50.1100">
    <property type="match status" value="2"/>
</dbReference>
<dbReference type="InterPro" id="IPR000634">
    <property type="entry name" value="Ser/Thr_deHydtase_PyrdxlP-BS"/>
</dbReference>
<dbReference type="GO" id="GO:0009097">
    <property type="term" value="P:isoleucine biosynthetic process"/>
    <property type="evidence" value="ECO:0007669"/>
    <property type="project" value="TreeGrafter"/>
</dbReference>
<dbReference type="EMBL" id="BRXW01000137">
    <property type="protein sequence ID" value="GMI09359.1"/>
    <property type="molecule type" value="Genomic_DNA"/>
</dbReference>
<evidence type="ECO:0000259" key="5">
    <source>
        <dbReference type="Pfam" id="PF00291"/>
    </source>
</evidence>
<feature type="chain" id="PRO_5040744966" description="Tryptophan synthase beta chain-like PALP domain-containing protein" evidence="4">
    <location>
        <begin position="25"/>
        <end position="365"/>
    </location>
</feature>
<comment type="caution">
    <text evidence="6">The sequence shown here is derived from an EMBL/GenBank/DDBJ whole genome shotgun (WGS) entry which is preliminary data.</text>
</comment>
<dbReference type="GO" id="GO:0004794">
    <property type="term" value="F:threonine deaminase activity"/>
    <property type="evidence" value="ECO:0007669"/>
    <property type="project" value="TreeGrafter"/>
</dbReference>
<organism evidence="6 7">
    <name type="scientific">Triparma laevis f. longispina</name>
    <dbReference type="NCBI Taxonomy" id="1714387"/>
    <lineage>
        <taxon>Eukaryota</taxon>
        <taxon>Sar</taxon>
        <taxon>Stramenopiles</taxon>
        <taxon>Ochrophyta</taxon>
        <taxon>Bolidophyceae</taxon>
        <taxon>Parmales</taxon>
        <taxon>Triparmaceae</taxon>
        <taxon>Triparma</taxon>
    </lineage>
</organism>
<protein>
    <recommendedName>
        <fullName evidence="5">Tryptophan synthase beta chain-like PALP domain-containing protein</fullName>
    </recommendedName>
</protein>
<sequence>MDNGTNANLGPALFLLAAAGYVALRSRPASTRKTTYNKNPLHCTLYSKSVTQHQLIKRFIRKTPLLHSKEVGNGNVFFKMESRQLTGSFKLRGALSKVLMLSEEEKKGLITTASTGNHGLACMRAFAQGKVGGVICLPGNVSQYKLNKLKALVGEGGVKVVGGDTAESEAAAREDAGKAGGCYISPYNDTTIAAGQGTIGLEVLEQLGGVVPDNVYIPVGGGGLITGIAGVIKALVPGCRVVGCSPANSPCLEMSVKAGRVLREGEFKNENTYSSGTAGGIDDDSFTVEACSFLVDDWIQLSEEEIKGGVRFMFGEFKEVVEGAAGCGVAGWKKDERGKGGERGVSVVVCCGGNVEAKEFAEMIG</sequence>
<dbReference type="GO" id="GO:0030170">
    <property type="term" value="F:pyridoxal phosphate binding"/>
    <property type="evidence" value="ECO:0007669"/>
    <property type="project" value="InterPro"/>
</dbReference>
<evidence type="ECO:0000313" key="7">
    <source>
        <dbReference type="Proteomes" id="UP001165122"/>
    </source>
</evidence>
<dbReference type="InterPro" id="IPR001926">
    <property type="entry name" value="TrpB-like_PALP"/>
</dbReference>
<dbReference type="SUPFAM" id="SSF53686">
    <property type="entry name" value="Tryptophan synthase beta subunit-like PLP-dependent enzymes"/>
    <property type="match status" value="1"/>
</dbReference>
<gene>
    <name evidence="6" type="ORF">TrLO_g6809</name>
</gene>
<dbReference type="InterPro" id="IPR036052">
    <property type="entry name" value="TrpB-like_PALP_sf"/>
</dbReference>
<name>A0A9W7FBZ5_9STRA</name>
<keyword evidence="7" id="KW-1185">Reference proteome</keyword>
<feature type="domain" description="Tryptophan synthase beta chain-like PALP" evidence="5">
    <location>
        <begin position="57"/>
        <end position="352"/>
    </location>
</feature>
<keyword evidence="2" id="KW-0663">Pyridoxal phosphate</keyword>
<evidence type="ECO:0000256" key="2">
    <source>
        <dbReference type="ARBA" id="ARBA00022898"/>
    </source>
</evidence>
<dbReference type="InterPro" id="IPR050147">
    <property type="entry name" value="Ser/Thr_Dehydratase"/>
</dbReference>
<comment type="cofactor">
    <cofactor evidence="1">
        <name>pyridoxal 5'-phosphate</name>
        <dbReference type="ChEBI" id="CHEBI:597326"/>
    </cofactor>
</comment>
<dbReference type="PANTHER" id="PTHR48078:SF6">
    <property type="entry name" value="L-THREONINE DEHYDRATASE CATABOLIC TDCB"/>
    <property type="match status" value="1"/>
</dbReference>
<dbReference type="Proteomes" id="UP001165122">
    <property type="component" value="Unassembled WGS sequence"/>
</dbReference>
<accession>A0A9W7FBZ5</accession>
<evidence type="ECO:0000256" key="3">
    <source>
        <dbReference type="ARBA" id="ARBA00023239"/>
    </source>
</evidence>
<evidence type="ECO:0000313" key="6">
    <source>
        <dbReference type="EMBL" id="GMI09359.1"/>
    </source>
</evidence>
<keyword evidence="4" id="KW-0732">Signal</keyword>
<dbReference type="GO" id="GO:0003941">
    <property type="term" value="F:L-serine ammonia-lyase activity"/>
    <property type="evidence" value="ECO:0007669"/>
    <property type="project" value="TreeGrafter"/>
</dbReference>
<proteinExistence type="predicted"/>
<dbReference type="PROSITE" id="PS00165">
    <property type="entry name" value="DEHYDRATASE_SER_THR"/>
    <property type="match status" value="1"/>
</dbReference>